<name>A0A1B1DY22_9APIC</name>
<accession>A0A1B1DY22</accession>
<feature type="repeat" description="TPR" evidence="3">
    <location>
        <begin position="249"/>
        <end position="282"/>
    </location>
</feature>
<organism evidence="6 7">
    <name type="scientific">Plasmodium coatneyi</name>
    <dbReference type="NCBI Taxonomy" id="208452"/>
    <lineage>
        <taxon>Eukaryota</taxon>
        <taxon>Sar</taxon>
        <taxon>Alveolata</taxon>
        <taxon>Apicomplexa</taxon>
        <taxon>Aconoidasida</taxon>
        <taxon>Haemosporida</taxon>
        <taxon>Plasmodiidae</taxon>
        <taxon>Plasmodium</taxon>
    </lineage>
</organism>
<feature type="region of interest" description="Disordered" evidence="5">
    <location>
        <begin position="380"/>
        <end position="400"/>
    </location>
</feature>
<dbReference type="InterPro" id="IPR019734">
    <property type="entry name" value="TPR_rpt"/>
</dbReference>
<evidence type="ECO:0000313" key="7">
    <source>
        <dbReference type="Proteomes" id="UP000092716"/>
    </source>
</evidence>
<evidence type="ECO:0000256" key="5">
    <source>
        <dbReference type="SAM" id="MobiDB-lite"/>
    </source>
</evidence>
<dbReference type="Pfam" id="PF13181">
    <property type="entry name" value="TPR_8"/>
    <property type="match status" value="1"/>
</dbReference>
<evidence type="ECO:0000256" key="4">
    <source>
        <dbReference type="SAM" id="Coils"/>
    </source>
</evidence>
<protein>
    <submittedName>
        <fullName evidence="6">Uncharacterized protein</fullName>
    </submittedName>
</protein>
<evidence type="ECO:0000256" key="3">
    <source>
        <dbReference type="PROSITE-ProRule" id="PRU00339"/>
    </source>
</evidence>
<sequence length="1090" mass="124217">MESIVGNGVGSGMGSLAERAGAHYALPRDEDIDEFLSKVNDVTEKVQNILSGKITMEEMQEEEKKLLLKEKIKQMREAEKKEEEHRRYVMGTEGSGTKDSNYKCFCTHCLVEFKYVLSNCPRCSRGVVTKEQRLRDLQEKVNQYRERKKKRDARRASWKKWKSGINQNKDENEAQRNNSDDENDPPHKTAISNAPTTDYDKWNHYEPSSDTFDEDEKIPYVPKNNKDFNILEKKLQSDIDKKNQHRKVAHSMKLRGNDFFKKKKYVQAVECYEEALQVCKDYLEVYNNVALCYLKTYRYDKAIDSCNQVIQYYDVFKGDFRMKKDTLFKSHLRKGLALYKLFNFEEALASFQSALEFSPGDVEASAYIQKCERMVRKGTQLGETPLPNGTSPAARTNNGNVKEDTMDLSHTLSELAKMDLTKDGKIFWETLKGVKKSLKRSEEAKLAFYSNVYSIDHSRGGTRNGVANRKGKTTFLAFCADKMEDVLFCVKREQNMEASSQGEQQQLEGGNPLPNYTSLSAIALIDLITLILDEDHQCADFCLIAVNPLITLYQLKRINKGRVVHLLNSIGRDTEGRKLLHERIIQQEDHTLLGKLLTRIDYLIAEERSVYTEEKRTRLMYLSECVIKMDSVRSYGVDLRGVIQQGGKTDGGDPTTRRTPKCKTNRGSDTPKEEDPWKELQKRTAKMYKHKFELANLFGIISHLTLKQDGRDVLEKEFMKHIFNIIIYVNELFYSCQGMNCNCLSVLVNLVGSTNIRAIIMSASWPHMLHFVEKSLQSTPGEDLLENVLSLVFNLTSTWKEQIRKGDGPSSPPGEKTLIREGCLRQMISLIGSANMRIAELCYLIVSRFYTYAYCGVVDIEEGKSVGLPPRKEERPCRSDLNLCTPHEDTSSENRNVQLVNSLKRKIKKENDQLVHLDEYSFDSMKQTILSELESPRGGALTSACVNLLCCLSKYTDFLSKLLSGEENHLERLTNRLVSLFVDNKSKVERDNSTSIMVKNVATFFTQMIKILTVREDTNWGSASVVKSIERVIPHAAELVNNGIHNDATSEEISFFLSYCFVNAHLKPAVLAAFHNDVGRVGAVLRCGGG</sequence>
<feature type="compositionally biased region" description="Basic residues" evidence="5">
    <location>
        <begin position="146"/>
        <end position="162"/>
    </location>
</feature>
<dbReference type="InterPro" id="IPR047150">
    <property type="entry name" value="SGT"/>
</dbReference>
<dbReference type="PANTHER" id="PTHR45831:SF2">
    <property type="entry name" value="LD24721P"/>
    <property type="match status" value="1"/>
</dbReference>
<keyword evidence="2 3" id="KW-0802">TPR repeat</keyword>
<feature type="compositionally biased region" description="Polar residues" evidence="5">
    <location>
        <begin position="387"/>
        <end position="400"/>
    </location>
</feature>
<dbReference type="GO" id="GO:0072380">
    <property type="term" value="C:TRC complex"/>
    <property type="evidence" value="ECO:0007669"/>
    <property type="project" value="TreeGrafter"/>
</dbReference>
<dbReference type="Gene3D" id="1.25.40.10">
    <property type="entry name" value="Tetratricopeptide repeat domain"/>
    <property type="match status" value="1"/>
</dbReference>
<dbReference type="GO" id="GO:0060090">
    <property type="term" value="F:molecular adaptor activity"/>
    <property type="evidence" value="ECO:0007669"/>
    <property type="project" value="TreeGrafter"/>
</dbReference>
<evidence type="ECO:0000313" key="6">
    <source>
        <dbReference type="EMBL" id="ANQ07658.1"/>
    </source>
</evidence>
<dbReference type="Proteomes" id="UP000092716">
    <property type="component" value="Chromosome 8"/>
</dbReference>
<feature type="region of interest" description="Disordered" evidence="5">
    <location>
        <begin position="645"/>
        <end position="676"/>
    </location>
</feature>
<dbReference type="GeneID" id="30908776"/>
<dbReference type="GO" id="GO:0006620">
    <property type="term" value="P:post-translational protein targeting to endoplasmic reticulum membrane"/>
    <property type="evidence" value="ECO:0007669"/>
    <property type="project" value="TreeGrafter"/>
</dbReference>
<evidence type="ECO:0000256" key="1">
    <source>
        <dbReference type="ARBA" id="ARBA00022737"/>
    </source>
</evidence>
<feature type="region of interest" description="Disordered" evidence="5">
    <location>
        <begin position="143"/>
        <end position="217"/>
    </location>
</feature>
<feature type="coiled-coil region" evidence="4">
    <location>
        <begin position="58"/>
        <end position="88"/>
    </location>
</feature>
<keyword evidence="4" id="KW-0175">Coiled coil</keyword>
<dbReference type="OrthoDB" id="2942533at2759"/>
<feature type="repeat" description="TPR" evidence="3">
    <location>
        <begin position="328"/>
        <end position="361"/>
    </location>
</feature>
<reference evidence="7" key="1">
    <citation type="submission" date="2016-06" db="EMBL/GenBank/DDBJ databases">
        <title>First high quality genome sequence of Plasmodium coatneyi using continuous long reads from single molecule, real-time sequencing.</title>
        <authorList>
            <person name="Chien J.-T."/>
            <person name="Pakala S.B."/>
            <person name="Geraldo J.A."/>
            <person name="Lapp S.A."/>
            <person name="Barnwell J.W."/>
            <person name="Kissinger J.C."/>
            <person name="Galinski M.R."/>
            <person name="Humphrey J.C."/>
        </authorList>
    </citation>
    <scope>NUCLEOTIDE SEQUENCE [LARGE SCALE GENOMIC DNA]</scope>
    <source>
        <strain evidence="7">Hackeri</strain>
    </source>
</reference>
<evidence type="ECO:0000256" key="2">
    <source>
        <dbReference type="ARBA" id="ARBA00022803"/>
    </source>
</evidence>
<proteinExistence type="predicted"/>
<dbReference type="PANTHER" id="PTHR45831">
    <property type="entry name" value="LD24721P"/>
    <property type="match status" value="1"/>
</dbReference>
<dbReference type="VEuPathDB" id="PlasmoDB:PCOAH_00020500"/>
<dbReference type="EMBL" id="CP016246">
    <property type="protein sequence ID" value="ANQ07658.1"/>
    <property type="molecule type" value="Genomic_DNA"/>
</dbReference>
<dbReference type="GO" id="GO:0016020">
    <property type="term" value="C:membrane"/>
    <property type="evidence" value="ECO:0007669"/>
    <property type="project" value="TreeGrafter"/>
</dbReference>
<dbReference type="KEGG" id="pcot:PCOAH_00020500"/>
<keyword evidence="7" id="KW-1185">Reference proteome</keyword>
<keyword evidence="1" id="KW-0677">Repeat</keyword>
<dbReference type="Pfam" id="PF13414">
    <property type="entry name" value="TPR_11"/>
    <property type="match status" value="1"/>
</dbReference>
<dbReference type="SMART" id="SM00028">
    <property type="entry name" value="TPR"/>
    <property type="match status" value="3"/>
</dbReference>
<dbReference type="PROSITE" id="PS50005">
    <property type="entry name" value="TPR"/>
    <property type="match status" value="2"/>
</dbReference>
<dbReference type="RefSeq" id="XP_019914353.1">
    <property type="nucleotide sequence ID" value="XM_020058859.1"/>
</dbReference>
<dbReference type="AlphaFoldDB" id="A0A1B1DY22"/>
<gene>
    <name evidence="6" type="ORF">PCOAH_00020500</name>
</gene>
<dbReference type="SUPFAM" id="SSF48452">
    <property type="entry name" value="TPR-like"/>
    <property type="match status" value="1"/>
</dbReference>
<dbReference type="InterPro" id="IPR011990">
    <property type="entry name" value="TPR-like_helical_dom_sf"/>
</dbReference>